<reference evidence="2" key="1">
    <citation type="journal article" date="2019" name="Sci. Rep.">
        <title>Draft genome of Tanacetum cinerariifolium, the natural source of mosquito coil.</title>
        <authorList>
            <person name="Yamashiro T."/>
            <person name="Shiraishi A."/>
            <person name="Satake H."/>
            <person name="Nakayama K."/>
        </authorList>
    </citation>
    <scope>NUCLEOTIDE SEQUENCE</scope>
</reference>
<organism evidence="2">
    <name type="scientific">Tanacetum cinerariifolium</name>
    <name type="common">Dalmatian daisy</name>
    <name type="synonym">Chrysanthemum cinerariifolium</name>
    <dbReference type="NCBI Taxonomy" id="118510"/>
    <lineage>
        <taxon>Eukaryota</taxon>
        <taxon>Viridiplantae</taxon>
        <taxon>Streptophyta</taxon>
        <taxon>Embryophyta</taxon>
        <taxon>Tracheophyta</taxon>
        <taxon>Spermatophyta</taxon>
        <taxon>Magnoliopsida</taxon>
        <taxon>eudicotyledons</taxon>
        <taxon>Gunneridae</taxon>
        <taxon>Pentapetalae</taxon>
        <taxon>asterids</taxon>
        <taxon>campanulids</taxon>
        <taxon>Asterales</taxon>
        <taxon>Asteraceae</taxon>
        <taxon>Asteroideae</taxon>
        <taxon>Anthemideae</taxon>
        <taxon>Anthemidinae</taxon>
        <taxon>Tanacetum</taxon>
    </lineage>
</organism>
<name>A0A699UFB0_TANCI</name>
<comment type="caution">
    <text evidence="2">The sequence shown here is derived from an EMBL/GenBank/DDBJ whole genome shotgun (WGS) entry which is preliminary data.</text>
</comment>
<proteinExistence type="predicted"/>
<dbReference type="InterPro" id="IPR053940">
    <property type="entry name" value="UTP25_NTPase-like"/>
</dbReference>
<sequence>ADDQEGEDVMVKTWKTSKPADFQSLFGGNNNDHFMVGIKFTK</sequence>
<protein>
    <submittedName>
        <fullName evidence="2">U3 small nucleolar RNA-associated protein 25</fullName>
    </submittedName>
</protein>
<feature type="non-terminal residue" evidence="2">
    <location>
        <position position="1"/>
    </location>
</feature>
<dbReference type="EMBL" id="BKCJ011318871">
    <property type="protein sequence ID" value="GFD20006.1"/>
    <property type="molecule type" value="Genomic_DNA"/>
</dbReference>
<accession>A0A699UFB0</accession>
<dbReference type="AlphaFoldDB" id="A0A699UFB0"/>
<evidence type="ECO:0000313" key="2">
    <source>
        <dbReference type="EMBL" id="GFD20006.1"/>
    </source>
</evidence>
<dbReference type="Pfam" id="PF22916">
    <property type="entry name" value="UTP25_NTPase-like"/>
    <property type="match status" value="1"/>
</dbReference>
<gene>
    <name evidence="2" type="ORF">Tci_891975</name>
</gene>
<feature type="domain" description="UTP25 NTP hydrolase-like" evidence="1">
    <location>
        <begin position="13"/>
        <end position="42"/>
    </location>
</feature>
<evidence type="ECO:0000259" key="1">
    <source>
        <dbReference type="Pfam" id="PF22916"/>
    </source>
</evidence>